<dbReference type="OrthoDB" id="1730237at2759"/>
<evidence type="ECO:0000313" key="2">
    <source>
        <dbReference type="Proteomes" id="UP000541444"/>
    </source>
</evidence>
<dbReference type="Proteomes" id="UP000541444">
    <property type="component" value="Unassembled WGS sequence"/>
</dbReference>
<feature type="non-terminal residue" evidence="1">
    <location>
        <position position="55"/>
    </location>
</feature>
<dbReference type="AlphaFoldDB" id="A0A7J7MWA1"/>
<name>A0A7J7MWA1_9MAGN</name>
<proteinExistence type="predicted"/>
<keyword evidence="2" id="KW-1185">Reference proteome</keyword>
<evidence type="ECO:0000313" key="1">
    <source>
        <dbReference type="EMBL" id="KAF6158968.1"/>
    </source>
</evidence>
<accession>A0A7J7MWA1</accession>
<sequence>MSTVGRLWRSHKTRLRRIIDSCKSDAMIMKKRLKEINLKEWKFFVKRKSYPVFKV</sequence>
<organism evidence="1 2">
    <name type="scientific">Kingdonia uniflora</name>
    <dbReference type="NCBI Taxonomy" id="39325"/>
    <lineage>
        <taxon>Eukaryota</taxon>
        <taxon>Viridiplantae</taxon>
        <taxon>Streptophyta</taxon>
        <taxon>Embryophyta</taxon>
        <taxon>Tracheophyta</taxon>
        <taxon>Spermatophyta</taxon>
        <taxon>Magnoliopsida</taxon>
        <taxon>Ranunculales</taxon>
        <taxon>Circaeasteraceae</taxon>
        <taxon>Kingdonia</taxon>
    </lineage>
</organism>
<dbReference type="EMBL" id="JACGCM010001210">
    <property type="protein sequence ID" value="KAF6158968.1"/>
    <property type="molecule type" value="Genomic_DNA"/>
</dbReference>
<protein>
    <submittedName>
        <fullName evidence="1">Uncharacterized protein</fullName>
    </submittedName>
</protein>
<reference evidence="1 2" key="1">
    <citation type="journal article" date="2020" name="IScience">
        <title>Genome Sequencing of the Endangered Kingdonia uniflora (Circaeasteraceae, Ranunculales) Reveals Potential Mechanisms of Evolutionary Specialization.</title>
        <authorList>
            <person name="Sun Y."/>
            <person name="Deng T."/>
            <person name="Zhang A."/>
            <person name="Moore M.J."/>
            <person name="Landis J.B."/>
            <person name="Lin N."/>
            <person name="Zhang H."/>
            <person name="Zhang X."/>
            <person name="Huang J."/>
            <person name="Zhang X."/>
            <person name="Sun H."/>
            <person name="Wang H."/>
        </authorList>
    </citation>
    <scope>NUCLEOTIDE SEQUENCE [LARGE SCALE GENOMIC DNA]</scope>
    <source>
        <strain evidence="1">TB1705</strain>
        <tissue evidence="1">Leaf</tissue>
    </source>
</reference>
<gene>
    <name evidence="1" type="ORF">GIB67_042049</name>
</gene>
<comment type="caution">
    <text evidence="1">The sequence shown here is derived from an EMBL/GenBank/DDBJ whole genome shotgun (WGS) entry which is preliminary data.</text>
</comment>